<dbReference type="InterPro" id="IPR036397">
    <property type="entry name" value="RNaseH_sf"/>
</dbReference>
<dbReference type="InterPro" id="IPR027417">
    <property type="entry name" value="P-loop_NTPase"/>
</dbReference>
<feature type="domain" description="Helicase C-terminal" evidence="13">
    <location>
        <begin position="786"/>
        <end position="960"/>
    </location>
</feature>
<keyword evidence="5" id="KW-0347">Helicase</keyword>
<dbReference type="SMART" id="SM00847">
    <property type="entry name" value="HA2"/>
    <property type="match status" value="1"/>
</dbReference>
<proteinExistence type="inferred from homology"/>
<dbReference type="Gene3D" id="1.25.40.20">
    <property type="entry name" value="Ankyrin repeat-containing domain"/>
    <property type="match status" value="1"/>
</dbReference>
<keyword evidence="6" id="KW-0067">ATP-binding</keyword>
<dbReference type="GO" id="GO:0003724">
    <property type="term" value="F:RNA helicase activity"/>
    <property type="evidence" value="ECO:0007669"/>
    <property type="project" value="UniProtKB-EC"/>
</dbReference>
<dbReference type="PANTHER" id="PTHR18934">
    <property type="entry name" value="ATP-DEPENDENT RNA HELICASE"/>
    <property type="match status" value="1"/>
</dbReference>
<evidence type="ECO:0000259" key="13">
    <source>
        <dbReference type="PROSITE" id="PS51194"/>
    </source>
</evidence>
<evidence type="ECO:0000256" key="9">
    <source>
        <dbReference type="ARBA" id="ARBA00060772"/>
    </source>
</evidence>
<dbReference type="SUPFAM" id="SSF48403">
    <property type="entry name" value="Ankyrin repeat"/>
    <property type="match status" value="1"/>
</dbReference>
<evidence type="ECO:0000256" key="7">
    <source>
        <dbReference type="ARBA" id="ARBA00022884"/>
    </source>
</evidence>
<evidence type="ECO:0000259" key="11">
    <source>
        <dbReference type="PROSITE" id="PS50879"/>
    </source>
</evidence>
<dbReference type="PROSITE" id="PS50879">
    <property type="entry name" value="RNASE_H_1"/>
    <property type="match status" value="1"/>
</dbReference>
<accession>A0A0S3S7H3</accession>
<comment type="subcellular location">
    <subcellularLocation>
        <location evidence="1">Cell membrane</location>
        <topology evidence="1">Peripheral membrane protein</topology>
    </subcellularLocation>
</comment>
<dbReference type="GO" id="GO:0003723">
    <property type="term" value="F:RNA binding"/>
    <property type="evidence" value="ECO:0007669"/>
    <property type="project" value="UniProtKB-KW"/>
</dbReference>
<evidence type="ECO:0000256" key="4">
    <source>
        <dbReference type="ARBA" id="ARBA00022801"/>
    </source>
</evidence>
<dbReference type="Gene3D" id="3.30.1370.50">
    <property type="entry name" value="R3H-like domain"/>
    <property type="match status" value="1"/>
</dbReference>
<keyword evidence="4" id="KW-0378">Hydrolase</keyword>
<sequence>MANTDEAEPSCQFDIPESFIDENSEVLREKYLKILKEFIASNDQAYVFHGNLSSEERKVVDRLCHLMELGVRFCGTAGEQKIIAFKVNNEASNHIQAVLSRKRKNREESEACGENADICELNKIWISQTLEKFAASNDEVYTFENKLTGQEDDLVYNFCRERGFIYTLSWNGIKQRVCVRKTREEVDNTTLVENLSHVTCSDESDQIDKLKQSEKKVEREPESAQHQNFIVIEPKGVRMDPISKKEVATTRVSGCHPCITFPEQSTPNRKETVASRHQNPIIDESTRIRISQTSEKFSTSKVNKFEASLSSEKCFAVQLSQEMGFRVENSGSGMRQKTSVQETEKNIYTTAMLENLPFFTFSGQSKRVLADLLEQYPPGDGELWRTMIEAFGDTTDRTEEKEDDVFRRPCMSKVEITKRLEILSEGTKDSFKLKLINEKRSKLPITSFKDMITSTVESHQVVMICGETGCGKTTQVPQYILDHMWGKGEVCKIICTQLQSVSAISVSKRISSERGEVIGNDVGYKVQFESEGGRHSSIVLCTPGVLLKALASTSSHFSKRQHVQGGISNITHIIMDEIHERESYSDLMLAILREILPSNPHLRLILMSGSFDATRFSQYFGACPIIYVPGLTYPVKNYYLEDVLSIVKSGADNHGLSQVEKLSLDEAIHLAWSNDAWCSLLELVYSKARPKVFDYQHSLTGLNPLMVFAGKGKVGDMCMLLSLGANCHLKAKDGTTALEIAEKEHQPVAVELLKKHMNNDFSVKEEKNLLDKYLATANLKDVDVVLIEQLLRKICVDSKDGSIIVFLPGWDEIVRTRERLLSSSFFNKRSKFKVVSLHSMVLASEMNEAFMPAPHGCRKIVLSTNIAETAVPLDDLVYVIDTGLIKEKSYDPCKNLFTLQSSWISKASAKKREGCASRCHPGACYHLYSKVQADSLLDFQDPEIKRMPIEELCLQVKLFDPTCKIEEFLSQTLDPPGFESIRSAARVLQEIGALSVDEHLTELGQKFGYLPVHPYTSRMLIFSILMNCLDPALTLACASKCKDLFVLPILPDEKKRAAAARSELASLYGGCGDQFSIIAAYQCWVNSKKMGLESRFCSQYFVSQSAMSKLDVMRKNLAAELYRNGLINRSSRNYCSNAYDPGILQAVLVAGMYPMVGKLFFPYGSGKKILVNTKSIDSVCLNSHTLNYKLSSQKILDCSFVVYDEITSIDRGLCIGDSTTVGLFPLFLLSKEIDVDNAKDCTDNIITVIIDGWLYFESTAFDAFHMNYLRELLTAAIIYKVTYSTDVLSPVLQAAVDSLACILSCHGRSCISLISDCAMKQTTTNATNTKKFQTQLINQDAHQTSPSQVKASEPEAIENSINQTSKNARIGLACSNPTKKTVMTLEGFCTGLINHNDVPSRASKFTGAEKPRDPTRRNTETGSARSIQTAHLNDDVTMTDVRASRQPHQQKKYYYWHGACYEKIWVGWSFPEVGWIKANVDGSYKLEEHLTSCGGVFRDHTGSWCFGFTLNLGTFCFGSSDPTSNDFSVQSELWGVLTALKLAKEKKISQLWIESDSVDAVDCVLNKRAEKHDLYTPLVQSILELIEGNWKVRISHSYREGNQVADWLSKYGHSKEIGLRVYDAPPKGVKKLLIRDYSGVSKQRYVRLTAR</sequence>
<feature type="domain" description="Helicase ATP-binding" evidence="12">
    <location>
        <begin position="453"/>
        <end position="629"/>
    </location>
</feature>
<feature type="compositionally biased region" description="Basic and acidic residues" evidence="10">
    <location>
        <begin position="1407"/>
        <end position="1419"/>
    </location>
</feature>
<dbReference type="PANTHER" id="PTHR18934:SF213">
    <property type="entry name" value="3'-5' RNA HELICASE YTHDC2"/>
    <property type="match status" value="1"/>
</dbReference>
<protein>
    <recommendedName>
        <fullName evidence="2">RNA helicase</fullName>
        <ecNumber evidence="2">3.6.4.13</ecNumber>
    </recommendedName>
</protein>
<dbReference type="InterPro" id="IPR001650">
    <property type="entry name" value="Helicase_C-like"/>
</dbReference>
<evidence type="ECO:0000259" key="12">
    <source>
        <dbReference type="PROSITE" id="PS51192"/>
    </source>
</evidence>
<dbReference type="OrthoDB" id="1399234at2759"/>
<reference evidence="14 15" key="1">
    <citation type="journal article" date="2015" name="Sci. Rep.">
        <title>The power of single molecule real-time sequencing technology in the de novo assembly of a eukaryotic genome.</title>
        <authorList>
            <person name="Sakai H."/>
            <person name="Naito K."/>
            <person name="Ogiso-Tanaka E."/>
            <person name="Takahashi Y."/>
            <person name="Iseki K."/>
            <person name="Muto C."/>
            <person name="Satou K."/>
            <person name="Teruya K."/>
            <person name="Shiroma A."/>
            <person name="Shimoji M."/>
            <person name="Hirano T."/>
            <person name="Itoh T."/>
            <person name="Kaga A."/>
            <person name="Tomooka N."/>
        </authorList>
    </citation>
    <scope>NUCLEOTIDE SEQUENCE [LARGE SCALE GENOMIC DNA]</scope>
    <source>
        <strain evidence="15">cv. Shumari</strain>
    </source>
</reference>
<dbReference type="CDD" id="cd18791">
    <property type="entry name" value="SF2_C_RHA"/>
    <property type="match status" value="1"/>
</dbReference>
<evidence type="ECO:0000256" key="3">
    <source>
        <dbReference type="ARBA" id="ARBA00022741"/>
    </source>
</evidence>
<dbReference type="InterPro" id="IPR007502">
    <property type="entry name" value="Helicase-assoc_dom"/>
</dbReference>
<dbReference type="InterPro" id="IPR014001">
    <property type="entry name" value="Helicase_ATP-bd"/>
</dbReference>
<dbReference type="Gene3D" id="1.20.120.1080">
    <property type="match status" value="1"/>
</dbReference>
<evidence type="ECO:0000256" key="1">
    <source>
        <dbReference type="ARBA" id="ARBA00004202"/>
    </source>
</evidence>
<dbReference type="CDD" id="cd06222">
    <property type="entry name" value="RNase_H_like"/>
    <property type="match status" value="1"/>
</dbReference>
<dbReference type="SMART" id="SM00487">
    <property type="entry name" value="DEXDc"/>
    <property type="match status" value="1"/>
</dbReference>
<keyword evidence="3" id="KW-0547">Nucleotide-binding</keyword>
<dbReference type="Pfam" id="PF00270">
    <property type="entry name" value="DEAD"/>
    <property type="match status" value="1"/>
</dbReference>
<dbReference type="InterPro" id="IPR036867">
    <property type="entry name" value="R3H_dom_sf"/>
</dbReference>
<dbReference type="GO" id="GO:0005524">
    <property type="term" value="F:ATP binding"/>
    <property type="evidence" value="ECO:0007669"/>
    <property type="project" value="UniProtKB-KW"/>
</dbReference>
<evidence type="ECO:0000313" key="14">
    <source>
        <dbReference type="EMBL" id="BAT88783.1"/>
    </source>
</evidence>
<dbReference type="InterPro" id="IPR036770">
    <property type="entry name" value="Ankyrin_rpt-contain_sf"/>
</dbReference>
<dbReference type="Proteomes" id="UP000291084">
    <property type="component" value="Chromosome 5"/>
</dbReference>
<dbReference type="PROSITE" id="PS51194">
    <property type="entry name" value="HELICASE_CTER"/>
    <property type="match status" value="1"/>
</dbReference>
<feature type="region of interest" description="Disordered" evidence="10">
    <location>
        <begin position="1400"/>
        <end position="1424"/>
    </location>
</feature>
<dbReference type="Pfam" id="PF13456">
    <property type="entry name" value="RVT_3"/>
    <property type="match status" value="1"/>
</dbReference>
<dbReference type="CDD" id="cd17917">
    <property type="entry name" value="DEXHc_RHA-like"/>
    <property type="match status" value="1"/>
</dbReference>
<dbReference type="Gene3D" id="3.40.50.300">
    <property type="entry name" value="P-loop containing nucleotide triphosphate hydrolases"/>
    <property type="match status" value="2"/>
</dbReference>
<keyword evidence="15" id="KW-1185">Reference proteome</keyword>
<dbReference type="SUPFAM" id="SSF52540">
    <property type="entry name" value="P-loop containing nucleoside triphosphate hydrolases"/>
    <property type="match status" value="2"/>
</dbReference>
<organism evidence="14 15">
    <name type="scientific">Vigna angularis var. angularis</name>
    <dbReference type="NCBI Taxonomy" id="157739"/>
    <lineage>
        <taxon>Eukaryota</taxon>
        <taxon>Viridiplantae</taxon>
        <taxon>Streptophyta</taxon>
        <taxon>Embryophyta</taxon>
        <taxon>Tracheophyta</taxon>
        <taxon>Spermatophyta</taxon>
        <taxon>Magnoliopsida</taxon>
        <taxon>eudicotyledons</taxon>
        <taxon>Gunneridae</taxon>
        <taxon>Pentapetalae</taxon>
        <taxon>rosids</taxon>
        <taxon>fabids</taxon>
        <taxon>Fabales</taxon>
        <taxon>Fabaceae</taxon>
        <taxon>Papilionoideae</taxon>
        <taxon>50 kb inversion clade</taxon>
        <taxon>NPAAA clade</taxon>
        <taxon>indigoferoid/millettioid clade</taxon>
        <taxon>Phaseoleae</taxon>
        <taxon>Vigna</taxon>
    </lineage>
</organism>
<dbReference type="SUPFAM" id="SSF53098">
    <property type="entry name" value="Ribonuclease H-like"/>
    <property type="match status" value="1"/>
</dbReference>
<dbReference type="Gene3D" id="3.30.420.10">
    <property type="entry name" value="Ribonuclease H-like superfamily/Ribonuclease H"/>
    <property type="match status" value="1"/>
</dbReference>
<dbReference type="GO" id="GO:0005886">
    <property type="term" value="C:plasma membrane"/>
    <property type="evidence" value="ECO:0007669"/>
    <property type="project" value="UniProtKB-SubCell"/>
</dbReference>
<evidence type="ECO:0000256" key="5">
    <source>
        <dbReference type="ARBA" id="ARBA00022806"/>
    </source>
</evidence>
<dbReference type="Pfam" id="PF21010">
    <property type="entry name" value="HA2_C"/>
    <property type="match status" value="1"/>
</dbReference>
<dbReference type="InterPro" id="IPR012337">
    <property type="entry name" value="RNaseH-like_sf"/>
</dbReference>
<keyword evidence="7" id="KW-0694">RNA-binding</keyword>
<dbReference type="InterPro" id="IPR002156">
    <property type="entry name" value="RNaseH_domain"/>
</dbReference>
<dbReference type="FunFam" id="3.40.50.300:FF:000526">
    <property type="entry name" value="DExH-box ATP-dependent RNA helicase DExH3"/>
    <property type="match status" value="1"/>
</dbReference>
<comment type="similarity">
    <text evidence="9">Belongs to the DExH box helicase family.</text>
</comment>
<feature type="domain" description="RNase H type-1" evidence="11">
    <location>
        <begin position="1472"/>
        <end position="1614"/>
    </location>
</feature>
<name>A0A0S3S7H3_PHAAN</name>
<dbReference type="InterPro" id="IPR044730">
    <property type="entry name" value="RNase_H-like_dom_plant"/>
</dbReference>
<dbReference type="Pfam" id="PF00271">
    <property type="entry name" value="Helicase_C"/>
    <property type="match status" value="1"/>
</dbReference>
<evidence type="ECO:0000256" key="10">
    <source>
        <dbReference type="SAM" id="MobiDB-lite"/>
    </source>
</evidence>
<dbReference type="PROSITE" id="PS51192">
    <property type="entry name" value="HELICASE_ATP_BIND_1"/>
    <property type="match status" value="1"/>
</dbReference>
<evidence type="ECO:0000256" key="8">
    <source>
        <dbReference type="ARBA" id="ARBA00047984"/>
    </source>
</evidence>
<dbReference type="EMBL" id="AP015038">
    <property type="protein sequence ID" value="BAT88783.1"/>
    <property type="molecule type" value="Genomic_DNA"/>
</dbReference>
<dbReference type="GO" id="GO:0004523">
    <property type="term" value="F:RNA-DNA hybrid ribonuclease activity"/>
    <property type="evidence" value="ECO:0007669"/>
    <property type="project" value="InterPro"/>
</dbReference>
<dbReference type="SMART" id="SM00490">
    <property type="entry name" value="HELICc"/>
    <property type="match status" value="1"/>
</dbReference>
<evidence type="ECO:0000256" key="2">
    <source>
        <dbReference type="ARBA" id="ARBA00012552"/>
    </source>
</evidence>
<gene>
    <name evidence="14" type="primary">Vigan.05G239100</name>
    <name evidence="14" type="ORF">VIGAN_05239100</name>
</gene>
<evidence type="ECO:0000313" key="15">
    <source>
        <dbReference type="Proteomes" id="UP000291084"/>
    </source>
</evidence>
<comment type="catalytic activity">
    <reaction evidence="8">
        <text>ATP + H2O = ADP + phosphate + H(+)</text>
        <dbReference type="Rhea" id="RHEA:13065"/>
        <dbReference type="ChEBI" id="CHEBI:15377"/>
        <dbReference type="ChEBI" id="CHEBI:15378"/>
        <dbReference type="ChEBI" id="CHEBI:30616"/>
        <dbReference type="ChEBI" id="CHEBI:43474"/>
        <dbReference type="ChEBI" id="CHEBI:456216"/>
        <dbReference type="EC" id="3.6.4.13"/>
    </reaction>
</comment>
<evidence type="ECO:0000256" key="6">
    <source>
        <dbReference type="ARBA" id="ARBA00022840"/>
    </source>
</evidence>
<dbReference type="EC" id="3.6.4.13" evidence="2"/>
<dbReference type="InterPro" id="IPR011545">
    <property type="entry name" value="DEAD/DEAH_box_helicase_dom"/>
</dbReference>